<protein>
    <recommendedName>
        <fullName evidence="2">Alginate lyase 2 domain-containing protein</fullName>
    </recommendedName>
</protein>
<feature type="domain" description="Alginate lyase 2" evidence="2">
    <location>
        <begin position="47"/>
        <end position="222"/>
    </location>
</feature>
<name>A0AAP0I9L3_9MAGN</name>
<dbReference type="Gene3D" id="2.60.120.200">
    <property type="match status" value="1"/>
</dbReference>
<dbReference type="AlphaFoldDB" id="A0AAP0I9L3"/>
<gene>
    <name evidence="3" type="ORF">Scep_018727</name>
</gene>
<keyword evidence="1" id="KW-0812">Transmembrane</keyword>
<reference evidence="3 4" key="1">
    <citation type="submission" date="2024-01" db="EMBL/GenBank/DDBJ databases">
        <title>Genome assemblies of Stephania.</title>
        <authorList>
            <person name="Yang L."/>
        </authorList>
    </citation>
    <scope>NUCLEOTIDE SEQUENCE [LARGE SCALE GENOMIC DNA]</scope>
    <source>
        <strain evidence="3">JXDWG</strain>
        <tissue evidence="3">Leaf</tissue>
    </source>
</reference>
<dbReference type="Pfam" id="PF08787">
    <property type="entry name" value="Alginate_lyase2"/>
    <property type="match status" value="1"/>
</dbReference>
<evidence type="ECO:0000313" key="3">
    <source>
        <dbReference type="EMBL" id="KAK9111208.1"/>
    </source>
</evidence>
<dbReference type="Proteomes" id="UP001419268">
    <property type="component" value="Unassembled WGS sequence"/>
</dbReference>
<feature type="transmembrane region" description="Helical" evidence="1">
    <location>
        <begin position="6"/>
        <end position="24"/>
    </location>
</feature>
<evidence type="ECO:0000313" key="4">
    <source>
        <dbReference type="Proteomes" id="UP001419268"/>
    </source>
</evidence>
<keyword evidence="1" id="KW-1133">Transmembrane helix</keyword>
<comment type="caution">
    <text evidence="3">The sequence shown here is derived from an EMBL/GenBank/DDBJ whole genome shotgun (WGS) entry which is preliminary data.</text>
</comment>
<sequence length="225" mass="25795">MAQKVVVSGLALALASFMVFEIGFKRAWGYKFTIDTTIGFEEVPLNSSNFEIQRPYDVPQSARYSFVNGVHKLWVYSSDKPHTPTSNTNPRTEIRILGHNYSSGVWQFEGNGYVPRDTSGVCIMQIFGGNHHATTLMLQVYNGALRYYNTDLVLDPNIYNKWFRLNVIHDVEAKKVMVFIDGVHKLHVNDRGGNAHYFKCGVYAQNNDSYYMESRWKGIKIFKKC</sequence>
<keyword evidence="4" id="KW-1185">Reference proteome</keyword>
<evidence type="ECO:0000256" key="1">
    <source>
        <dbReference type="SAM" id="Phobius"/>
    </source>
</evidence>
<organism evidence="3 4">
    <name type="scientific">Stephania cephalantha</name>
    <dbReference type="NCBI Taxonomy" id="152367"/>
    <lineage>
        <taxon>Eukaryota</taxon>
        <taxon>Viridiplantae</taxon>
        <taxon>Streptophyta</taxon>
        <taxon>Embryophyta</taxon>
        <taxon>Tracheophyta</taxon>
        <taxon>Spermatophyta</taxon>
        <taxon>Magnoliopsida</taxon>
        <taxon>Ranunculales</taxon>
        <taxon>Menispermaceae</taxon>
        <taxon>Menispermoideae</taxon>
        <taxon>Cissampelideae</taxon>
        <taxon>Stephania</taxon>
    </lineage>
</organism>
<dbReference type="PANTHER" id="PTHR33681">
    <property type="entry name" value="BINDING PROTEIN, PUTATIVE, EXPRESSED-RELATED"/>
    <property type="match status" value="1"/>
</dbReference>
<keyword evidence="1" id="KW-0472">Membrane</keyword>
<dbReference type="InterPro" id="IPR014895">
    <property type="entry name" value="Alginate_lyase_2"/>
</dbReference>
<evidence type="ECO:0000259" key="2">
    <source>
        <dbReference type="Pfam" id="PF08787"/>
    </source>
</evidence>
<accession>A0AAP0I9L3</accession>
<dbReference type="SUPFAM" id="SSF49899">
    <property type="entry name" value="Concanavalin A-like lectins/glucanases"/>
    <property type="match status" value="1"/>
</dbReference>
<proteinExistence type="predicted"/>
<dbReference type="PANTHER" id="PTHR33681:SF4">
    <property type="entry name" value="OS12G0171100 PROTEIN"/>
    <property type="match status" value="1"/>
</dbReference>
<dbReference type="InterPro" id="IPR013320">
    <property type="entry name" value="ConA-like_dom_sf"/>
</dbReference>
<dbReference type="EMBL" id="JBBNAG010000008">
    <property type="protein sequence ID" value="KAK9111208.1"/>
    <property type="molecule type" value="Genomic_DNA"/>
</dbReference>